<dbReference type="SMART" id="SM00965">
    <property type="entry name" value="STN"/>
    <property type="match status" value="1"/>
</dbReference>
<feature type="domain" description="Secretin/TonB short N-terminal" evidence="12">
    <location>
        <begin position="63"/>
        <end position="113"/>
    </location>
</feature>
<keyword evidence="2" id="KW-0813">Transport</keyword>
<dbReference type="Pfam" id="PF07715">
    <property type="entry name" value="Plug"/>
    <property type="match status" value="1"/>
</dbReference>
<comment type="subcellular location">
    <subcellularLocation>
        <location evidence="1">Cell outer membrane</location>
        <topology evidence="1">Multi-pass membrane protein</topology>
    </subcellularLocation>
</comment>
<evidence type="ECO:0000256" key="5">
    <source>
        <dbReference type="ARBA" id="ARBA00022692"/>
    </source>
</evidence>
<evidence type="ECO:0000256" key="8">
    <source>
        <dbReference type="ARBA" id="ARBA00023077"/>
    </source>
</evidence>
<protein>
    <submittedName>
        <fullName evidence="13">TonB-dependent receptor</fullName>
    </submittedName>
</protein>
<keyword evidence="13" id="KW-0675">Receptor</keyword>
<evidence type="ECO:0000256" key="10">
    <source>
        <dbReference type="ARBA" id="ARBA00023237"/>
    </source>
</evidence>
<dbReference type="InterPro" id="IPR012910">
    <property type="entry name" value="Plug_dom"/>
</dbReference>
<organism evidence="13 14">
    <name type="scientific">Sphingobium cyanobacteriorum</name>
    <dbReference type="NCBI Taxonomy" id="3063954"/>
    <lineage>
        <taxon>Bacteria</taxon>
        <taxon>Pseudomonadati</taxon>
        <taxon>Pseudomonadota</taxon>
        <taxon>Alphaproteobacteria</taxon>
        <taxon>Sphingomonadales</taxon>
        <taxon>Sphingomonadaceae</taxon>
        <taxon>Sphingobium</taxon>
    </lineage>
</organism>
<evidence type="ECO:0000259" key="12">
    <source>
        <dbReference type="SMART" id="SM00965"/>
    </source>
</evidence>
<evidence type="ECO:0000256" key="11">
    <source>
        <dbReference type="RuleBase" id="RU003357"/>
    </source>
</evidence>
<keyword evidence="10" id="KW-0998">Cell outer membrane</keyword>
<keyword evidence="14" id="KW-1185">Reference proteome</keyword>
<name>A0ABT8ZT78_9SPHN</name>
<dbReference type="InterPro" id="IPR000531">
    <property type="entry name" value="Beta-barrel_TonB"/>
</dbReference>
<dbReference type="InterPro" id="IPR039426">
    <property type="entry name" value="TonB-dep_rcpt-like"/>
</dbReference>
<keyword evidence="3" id="KW-1134">Transmembrane beta strand</keyword>
<comment type="caution">
    <text evidence="13">The sequence shown here is derived from an EMBL/GenBank/DDBJ whole genome shotgun (WGS) entry which is preliminary data.</text>
</comment>
<sequence>MGLLLLATLRGSWTLRSPIGVAACCSLALGLSQPATGQARTSIDIPAGPLPASIALLSRQRGVSIGFEGRLPTFRARSVRGDMPTAQALATMLAGSGLDFEQLSPTIFRIVRRKSLAPTRHPAIASPTPVAPADIVVTGNKRSQSLATLPLGVSVLSFASDTAGAALGSAAIASRAEGLTLTNLGSGRNRQFIRGVADSPFNGNTQSTVSIQVDDARVTYNMPDPDLRLVDVARVEILKGPQGPLYGSGALGGVYHIVTRPPDLTGIGGSASAGVSSVAAGGQGGTLEAMMNLPLVTDRLGVRMVAYHMREPGWIDSGARRDGNGARISGGRIAVRARLGRQWTIDLGGWSQFLNVGDSQYVYAPGTRKRADMIAEPHDNDFMMASAVVRGRIGDADFLSSTSWVGHEVTSRLDASASAPAFGRTGALIHDDRRQNRLLDQELRLSRTNPQGLSWLFGLSFIQSQNQSAGLFTTAPAQAAVPGLESRQTVREGAAFAEATVPLSSRISVTAGARLFATWSENENLSSDGTTESATRKIGLSPSLAVSWRRNEQDFVYVRYAGALRPGGLSSAAGATSAAYHADELQTAEAGLRHAATGGFTLDANAYVTRWQHVQSDHLLDNGLVATRNAGDAHIYGVEMTARWRLSSRWSVAVGGTAQRALLTKPVFDLTLGDDRRLPVVPELTWRMEVSHIFNMSGWNGEVGANGNYIGSSRLSFDPGLDRAMGDYALASVFLAFNRDRWRVRANIDNLFDSAHDTFAFGNPFSIRTRPQYTPASPREVRLSVGMQW</sequence>
<dbReference type="Gene3D" id="3.55.50.30">
    <property type="match status" value="1"/>
</dbReference>
<evidence type="ECO:0000313" key="14">
    <source>
        <dbReference type="Proteomes" id="UP001176471"/>
    </source>
</evidence>
<keyword evidence="8 11" id="KW-0798">TonB box</keyword>
<dbReference type="PANTHER" id="PTHR32552:SF81">
    <property type="entry name" value="TONB-DEPENDENT OUTER MEMBRANE RECEPTOR"/>
    <property type="match status" value="1"/>
</dbReference>
<evidence type="ECO:0000256" key="3">
    <source>
        <dbReference type="ARBA" id="ARBA00022452"/>
    </source>
</evidence>
<proteinExistence type="inferred from homology"/>
<evidence type="ECO:0000256" key="9">
    <source>
        <dbReference type="ARBA" id="ARBA00023136"/>
    </source>
</evidence>
<evidence type="ECO:0000256" key="1">
    <source>
        <dbReference type="ARBA" id="ARBA00004571"/>
    </source>
</evidence>
<dbReference type="InterPro" id="IPR011662">
    <property type="entry name" value="Secretin/TonB_short_N"/>
</dbReference>
<dbReference type="InterPro" id="IPR036942">
    <property type="entry name" value="Beta-barrel_TonB_sf"/>
</dbReference>
<keyword evidence="9 11" id="KW-0472">Membrane</keyword>
<comment type="similarity">
    <text evidence="11">Belongs to the TonB-dependent receptor family.</text>
</comment>
<keyword evidence="5" id="KW-0812">Transmembrane</keyword>
<evidence type="ECO:0000256" key="4">
    <source>
        <dbReference type="ARBA" id="ARBA00022496"/>
    </source>
</evidence>
<reference evidence="13" key="1">
    <citation type="submission" date="2023-07" db="EMBL/GenBank/DDBJ databases">
        <title>Bacterial whole genome sequence for Sphingobium sp. HBC34.</title>
        <authorList>
            <person name="Le V."/>
            <person name="Ko S.-R."/>
            <person name="Ahn C.-Y."/>
            <person name="Oh H.-M."/>
        </authorList>
    </citation>
    <scope>NUCLEOTIDE SEQUENCE</scope>
    <source>
        <strain evidence="13">HBC34</strain>
    </source>
</reference>
<dbReference type="SUPFAM" id="SSF56935">
    <property type="entry name" value="Porins"/>
    <property type="match status" value="1"/>
</dbReference>
<gene>
    <name evidence="13" type="ORF">Q4610_19870</name>
</gene>
<evidence type="ECO:0000256" key="7">
    <source>
        <dbReference type="ARBA" id="ARBA00023065"/>
    </source>
</evidence>
<dbReference type="Proteomes" id="UP001176471">
    <property type="component" value="Unassembled WGS sequence"/>
</dbReference>
<dbReference type="EMBL" id="JAUQOM010000021">
    <property type="protein sequence ID" value="MDO7837308.1"/>
    <property type="molecule type" value="Genomic_DNA"/>
</dbReference>
<evidence type="ECO:0000313" key="13">
    <source>
        <dbReference type="EMBL" id="MDO7837308.1"/>
    </source>
</evidence>
<accession>A0ABT8ZT78</accession>
<keyword evidence="4" id="KW-0410">Iron transport</keyword>
<evidence type="ECO:0000256" key="2">
    <source>
        <dbReference type="ARBA" id="ARBA00022448"/>
    </source>
</evidence>
<dbReference type="PANTHER" id="PTHR32552">
    <property type="entry name" value="FERRICHROME IRON RECEPTOR-RELATED"/>
    <property type="match status" value="1"/>
</dbReference>
<dbReference type="Gene3D" id="2.40.170.20">
    <property type="entry name" value="TonB-dependent receptor, beta-barrel domain"/>
    <property type="match status" value="1"/>
</dbReference>
<dbReference type="Pfam" id="PF00593">
    <property type="entry name" value="TonB_dep_Rec_b-barrel"/>
    <property type="match status" value="1"/>
</dbReference>
<keyword evidence="7" id="KW-0406">Ion transport</keyword>
<evidence type="ECO:0000256" key="6">
    <source>
        <dbReference type="ARBA" id="ARBA00023004"/>
    </source>
</evidence>
<dbReference type="RefSeq" id="WP_304537607.1">
    <property type="nucleotide sequence ID" value="NZ_JAUQOM010000021.1"/>
</dbReference>
<keyword evidence="6" id="KW-0408">Iron</keyword>